<keyword evidence="1" id="KW-0732">Signal</keyword>
<dbReference type="Proteomes" id="UP000515153">
    <property type="component" value="Chromosome VII"/>
</dbReference>
<evidence type="ECO:0008006" key="4">
    <source>
        <dbReference type="Google" id="ProtNLM"/>
    </source>
</evidence>
<proteinExistence type="predicted"/>
<evidence type="ECO:0000313" key="2">
    <source>
        <dbReference type="Proteomes" id="UP000515153"/>
    </source>
</evidence>
<sequence length="91" mass="10299">MHFFKTISQILTMFAVGTMALPTPCNIATAHNTGDIVARSDTLYNANVEASTGAKDKQKRQVTEWYCTTCHNTFYKFSDFRRHNKTCGKSK</sequence>
<name>A0A6P8AYY6_PYRGI</name>
<reference evidence="2 3" key="1">
    <citation type="journal article" date="2019" name="Mol. Biol. Evol.">
        <title>Blast fungal genomes show frequent chromosomal changes, gene gains and losses, and effector gene turnover.</title>
        <authorList>
            <person name="Gomez Luciano L.B."/>
            <person name="Jason Tsai I."/>
            <person name="Chuma I."/>
            <person name="Tosa Y."/>
            <person name="Chen Y.H."/>
            <person name="Li J.Y."/>
            <person name="Li M.Y."/>
            <person name="Jade Lu M.Y."/>
            <person name="Nakayashiki H."/>
            <person name="Li W.H."/>
        </authorList>
    </citation>
    <scope>NUCLEOTIDE SEQUENCE [LARGE SCALE GENOMIC DNA]</scope>
    <source>
        <strain evidence="2 3">NI907</strain>
    </source>
</reference>
<keyword evidence="2" id="KW-1185">Reference proteome</keyword>
<protein>
    <recommendedName>
        <fullName evidence="4">C2H2-type domain-containing protein</fullName>
    </recommendedName>
</protein>
<reference evidence="3" key="3">
    <citation type="submission" date="2025-08" db="UniProtKB">
        <authorList>
            <consortium name="RefSeq"/>
        </authorList>
    </citation>
    <scope>IDENTIFICATION</scope>
    <source>
        <strain evidence="3">NI907</strain>
    </source>
</reference>
<evidence type="ECO:0000313" key="3">
    <source>
        <dbReference type="RefSeq" id="XP_030980039.1"/>
    </source>
</evidence>
<reference evidence="3" key="2">
    <citation type="submission" date="2019-10" db="EMBL/GenBank/DDBJ databases">
        <authorList>
            <consortium name="NCBI Genome Project"/>
        </authorList>
    </citation>
    <scope>NUCLEOTIDE SEQUENCE</scope>
    <source>
        <strain evidence="3">NI907</strain>
    </source>
</reference>
<feature type="chain" id="PRO_5028324993" description="C2H2-type domain-containing protein" evidence="1">
    <location>
        <begin position="21"/>
        <end position="91"/>
    </location>
</feature>
<accession>A0A6P8AYY6</accession>
<dbReference type="RefSeq" id="XP_030980039.1">
    <property type="nucleotide sequence ID" value="XM_031130817.1"/>
</dbReference>
<organism evidence="2 3">
    <name type="scientific">Pyricularia grisea</name>
    <name type="common">Crabgrass-specific blast fungus</name>
    <name type="synonym">Magnaporthe grisea</name>
    <dbReference type="NCBI Taxonomy" id="148305"/>
    <lineage>
        <taxon>Eukaryota</taxon>
        <taxon>Fungi</taxon>
        <taxon>Dikarya</taxon>
        <taxon>Ascomycota</taxon>
        <taxon>Pezizomycotina</taxon>
        <taxon>Sordariomycetes</taxon>
        <taxon>Sordariomycetidae</taxon>
        <taxon>Magnaporthales</taxon>
        <taxon>Pyriculariaceae</taxon>
        <taxon>Pyricularia</taxon>
    </lineage>
</organism>
<feature type="signal peptide" evidence="1">
    <location>
        <begin position="1"/>
        <end position="20"/>
    </location>
</feature>
<dbReference type="KEGG" id="pgri:PgNI_10843"/>
<evidence type="ECO:0000256" key="1">
    <source>
        <dbReference type="SAM" id="SignalP"/>
    </source>
</evidence>
<gene>
    <name evidence="3" type="ORF">PgNI_10843</name>
</gene>
<dbReference type="GeneID" id="41965722"/>
<dbReference type="AlphaFoldDB" id="A0A6P8AYY6"/>